<dbReference type="EMBL" id="MN740152">
    <property type="protein sequence ID" value="QHT90033.1"/>
    <property type="molecule type" value="Genomic_DNA"/>
</dbReference>
<evidence type="ECO:0000256" key="1">
    <source>
        <dbReference type="SAM" id="MobiDB-lite"/>
    </source>
</evidence>
<protein>
    <submittedName>
        <fullName evidence="2">Uncharacterized protein</fullName>
    </submittedName>
</protein>
<organism evidence="2">
    <name type="scientific">viral metagenome</name>
    <dbReference type="NCBI Taxonomy" id="1070528"/>
    <lineage>
        <taxon>unclassified sequences</taxon>
        <taxon>metagenomes</taxon>
        <taxon>organismal metagenomes</taxon>
    </lineage>
</organism>
<accession>A0A6C0IEU5</accession>
<proteinExistence type="predicted"/>
<sequence>MPAMTRSKRKATTTTTTTATTVTPTPAMSDFKKLAAERREAHRQKMMVDTAPKLAYMKSMLALIEAAPAPPDVSTCRDEILADFNTKIEKLELDAAGLPRYIYTLSCEMDNGDETTRDQKHFNTSQKVHEFIHNWVLSDDGKDEFDFCEKGYTVPSAAEIDSIMEANKYNNPKQILFIGEEFLNSVDFKLTRTQVNY</sequence>
<name>A0A6C0IEU5_9ZZZZ</name>
<feature type="region of interest" description="Disordered" evidence="1">
    <location>
        <begin position="1"/>
        <end position="25"/>
    </location>
</feature>
<reference evidence="2" key="1">
    <citation type="journal article" date="2020" name="Nature">
        <title>Giant virus diversity and host interactions through global metagenomics.</title>
        <authorList>
            <person name="Schulz F."/>
            <person name="Roux S."/>
            <person name="Paez-Espino D."/>
            <person name="Jungbluth S."/>
            <person name="Walsh D.A."/>
            <person name="Denef V.J."/>
            <person name="McMahon K.D."/>
            <person name="Konstantinidis K.T."/>
            <person name="Eloe-Fadrosh E.A."/>
            <person name="Kyrpides N.C."/>
            <person name="Woyke T."/>
        </authorList>
    </citation>
    <scope>NUCLEOTIDE SEQUENCE</scope>
    <source>
        <strain evidence="2">GVMAG-M-3300023184-62</strain>
    </source>
</reference>
<evidence type="ECO:0000313" key="2">
    <source>
        <dbReference type="EMBL" id="QHT90033.1"/>
    </source>
</evidence>
<feature type="compositionally biased region" description="Basic residues" evidence="1">
    <location>
        <begin position="1"/>
        <end position="11"/>
    </location>
</feature>
<feature type="compositionally biased region" description="Low complexity" evidence="1">
    <location>
        <begin position="12"/>
        <end position="25"/>
    </location>
</feature>
<dbReference type="AlphaFoldDB" id="A0A6C0IEU5"/>